<evidence type="ECO:0000313" key="2">
    <source>
        <dbReference type="EMBL" id="GAX83218.1"/>
    </source>
</evidence>
<keyword evidence="3" id="KW-1185">Reference proteome</keyword>
<dbReference type="EMBL" id="BEGY01000094">
    <property type="protein sequence ID" value="GAX83218.1"/>
    <property type="molecule type" value="Genomic_DNA"/>
</dbReference>
<proteinExistence type="predicted"/>
<reference evidence="2 3" key="1">
    <citation type="submission" date="2017-08" db="EMBL/GenBank/DDBJ databases">
        <title>Acidophilic green algal genome provides insights into adaptation to an acidic environment.</title>
        <authorList>
            <person name="Hirooka S."/>
            <person name="Hirose Y."/>
            <person name="Kanesaki Y."/>
            <person name="Higuchi S."/>
            <person name="Fujiwara T."/>
            <person name="Onuma R."/>
            <person name="Era A."/>
            <person name="Ohbayashi R."/>
            <person name="Uzuka A."/>
            <person name="Nozaki H."/>
            <person name="Yoshikawa H."/>
            <person name="Miyagishima S.Y."/>
        </authorList>
    </citation>
    <scope>NUCLEOTIDE SEQUENCE [LARGE SCALE GENOMIC DNA]</scope>
    <source>
        <strain evidence="2 3">NIES-2499</strain>
    </source>
</reference>
<sequence>MGKDKKKNSDKSKKEKKSKEHKRRRDVTSSSESSSSEDERKRHKSEKLAQKVVQHLQKVGAATGAEPFVWTKKVEKELSEGKKVKDISIFTDQQRQTERMEEIEKVRKRQAEREAEKARREEELVSVT</sequence>
<evidence type="ECO:0000313" key="3">
    <source>
        <dbReference type="Proteomes" id="UP000232323"/>
    </source>
</evidence>
<feature type="region of interest" description="Disordered" evidence="1">
    <location>
        <begin position="1"/>
        <end position="49"/>
    </location>
</feature>
<organism evidence="2 3">
    <name type="scientific">Chlamydomonas eustigma</name>
    <dbReference type="NCBI Taxonomy" id="1157962"/>
    <lineage>
        <taxon>Eukaryota</taxon>
        <taxon>Viridiplantae</taxon>
        <taxon>Chlorophyta</taxon>
        <taxon>core chlorophytes</taxon>
        <taxon>Chlorophyceae</taxon>
        <taxon>CS clade</taxon>
        <taxon>Chlamydomonadales</taxon>
        <taxon>Chlamydomonadaceae</taxon>
        <taxon>Chlamydomonas</taxon>
    </lineage>
</organism>
<name>A0A250XJG9_9CHLO</name>
<gene>
    <name evidence="2" type="ORF">CEUSTIGMA_g10644.t1</name>
</gene>
<feature type="region of interest" description="Disordered" evidence="1">
    <location>
        <begin position="108"/>
        <end position="128"/>
    </location>
</feature>
<feature type="compositionally biased region" description="Basic residues" evidence="1">
    <location>
        <begin position="14"/>
        <end position="25"/>
    </location>
</feature>
<accession>A0A250XJG9</accession>
<dbReference type="STRING" id="1157962.A0A250XJG9"/>
<comment type="caution">
    <text evidence="2">The sequence shown here is derived from an EMBL/GenBank/DDBJ whole genome shotgun (WGS) entry which is preliminary data.</text>
</comment>
<protein>
    <submittedName>
        <fullName evidence="2">Uncharacterized protein</fullName>
    </submittedName>
</protein>
<dbReference type="AlphaFoldDB" id="A0A250XJG9"/>
<dbReference type="Proteomes" id="UP000232323">
    <property type="component" value="Unassembled WGS sequence"/>
</dbReference>
<feature type="compositionally biased region" description="Basic and acidic residues" evidence="1">
    <location>
        <begin position="1"/>
        <end position="13"/>
    </location>
</feature>
<evidence type="ECO:0000256" key="1">
    <source>
        <dbReference type="SAM" id="MobiDB-lite"/>
    </source>
</evidence>